<accession>A0A364NEA0</accession>
<keyword evidence="3" id="KW-1185">Reference proteome</keyword>
<proteinExistence type="predicted"/>
<gene>
    <name evidence="2" type="ORF">DDE83_001104</name>
</gene>
<evidence type="ECO:0000256" key="1">
    <source>
        <dbReference type="SAM" id="MobiDB-lite"/>
    </source>
</evidence>
<comment type="caution">
    <text evidence="2">The sequence shown here is derived from an EMBL/GenBank/DDBJ whole genome shotgun (WGS) entry which is preliminary data.</text>
</comment>
<evidence type="ECO:0000313" key="2">
    <source>
        <dbReference type="EMBL" id="RAR15463.1"/>
    </source>
</evidence>
<sequence length="243" mass="27442">MANKKYKDPADAKEARRTCNRLAQRKYRRKLKELKRAAQPSPSEGTSHSEMNEETLIATLPPDASMHEALNEIDSVEDERRRPDAASAPLTPLEHIASIEQSIDALLASVNDPCVQESLQGPIKRIDSKFRDLVHRVEKPDKIPVRRDARIVSSTQYDPHKWNTASSIPWGITANTTQPFPQQAYGYGAQCAPSMQIKLLRTQLESAMQHMLKSKHTVAWPVAMDQTQRAHKFEVDNPNEEVS</sequence>
<dbReference type="AlphaFoldDB" id="A0A364NEA0"/>
<feature type="compositionally biased region" description="Polar residues" evidence="1">
    <location>
        <begin position="40"/>
        <end position="49"/>
    </location>
</feature>
<reference evidence="3" key="1">
    <citation type="submission" date="2018-05" db="EMBL/GenBank/DDBJ databases">
        <title>Draft genome sequence of Stemphylium lycopersici strain CIDEFI 213.</title>
        <authorList>
            <person name="Medina R."/>
            <person name="Franco M.E.E."/>
            <person name="Lucentini C.G."/>
            <person name="Saparrat M.C.N."/>
            <person name="Balatti P.A."/>
        </authorList>
    </citation>
    <scope>NUCLEOTIDE SEQUENCE [LARGE SCALE GENOMIC DNA]</scope>
    <source>
        <strain evidence="3">CIDEFI 213</strain>
    </source>
</reference>
<evidence type="ECO:0000313" key="3">
    <source>
        <dbReference type="Proteomes" id="UP000249619"/>
    </source>
</evidence>
<feature type="region of interest" description="Disordered" evidence="1">
    <location>
        <begin position="29"/>
        <end position="64"/>
    </location>
</feature>
<dbReference type="Proteomes" id="UP000249619">
    <property type="component" value="Unassembled WGS sequence"/>
</dbReference>
<protein>
    <recommendedName>
        <fullName evidence="4">BZIP domain-containing protein</fullName>
    </recommendedName>
</protein>
<name>A0A364NEA0_STELY</name>
<feature type="region of interest" description="Disordered" evidence="1">
    <location>
        <begin position="1"/>
        <end position="20"/>
    </location>
</feature>
<dbReference type="EMBL" id="QGDH01000011">
    <property type="protein sequence ID" value="RAR15463.1"/>
    <property type="molecule type" value="Genomic_DNA"/>
</dbReference>
<evidence type="ECO:0008006" key="4">
    <source>
        <dbReference type="Google" id="ProtNLM"/>
    </source>
</evidence>
<feature type="compositionally biased region" description="Basic and acidic residues" evidence="1">
    <location>
        <begin position="1"/>
        <end position="17"/>
    </location>
</feature>
<organism evidence="2 3">
    <name type="scientific">Stemphylium lycopersici</name>
    <name type="common">Tomato gray leaf spot disease fungus</name>
    <name type="synonym">Thyrospora lycopersici</name>
    <dbReference type="NCBI Taxonomy" id="183478"/>
    <lineage>
        <taxon>Eukaryota</taxon>
        <taxon>Fungi</taxon>
        <taxon>Dikarya</taxon>
        <taxon>Ascomycota</taxon>
        <taxon>Pezizomycotina</taxon>
        <taxon>Dothideomycetes</taxon>
        <taxon>Pleosporomycetidae</taxon>
        <taxon>Pleosporales</taxon>
        <taxon>Pleosporineae</taxon>
        <taxon>Pleosporaceae</taxon>
        <taxon>Stemphylium</taxon>
    </lineage>
</organism>